<evidence type="ECO:0000256" key="7">
    <source>
        <dbReference type="ARBA" id="ARBA00022553"/>
    </source>
</evidence>
<evidence type="ECO:0000256" key="8">
    <source>
        <dbReference type="ARBA" id="ARBA00022679"/>
    </source>
</evidence>
<organism evidence="26 27">
    <name type="scientific">Nocardia speluncae</name>
    <dbReference type="NCBI Taxonomy" id="419477"/>
    <lineage>
        <taxon>Bacteria</taxon>
        <taxon>Bacillati</taxon>
        <taxon>Actinomycetota</taxon>
        <taxon>Actinomycetes</taxon>
        <taxon>Mycobacteriales</taxon>
        <taxon>Nocardiaceae</taxon>
        <taxon>Nocardia</taxon>
    </lineage>
</organism>
<comment type="subcellular location">
    <subcellularLocation>
        <location evidence="4">Cell membrane</location>
        <topology evidence="4">Multi-pass membrane protein</topology>
    </subcellularLocation>
</comment>
<dbReference type="InterPro" id="IPR003661">
    <property type="entry name" value="HisK_dim/P_dom"/>
</dbReference>
<evidence type="ECO:0000256" key="15">
    <source>
        <dbReference type="ARBA" id="ARBA00022912"/>
    </source>
</evidence>
<dbReference type="PANTHER" id="PTHR44936">
    <property type="entry name" value="SENSOR PROTEIN CREC"/>
    <property type="match status" value="1"/>
</dbReference>
<evidence type="ECO:0000256" key="2">
    <source>
        <dbReference type="ARBA" id="ARBA00001936"/>
    </source>
</evidence>
<dbReference type="Pfam" id="PF00512">
    <property type="entry name" value="HisKA"/>
    <property type="match status" value="1"/>
</dbReference>
<dbReference type="GO" id="GO:0000155">
    <property type="term" value="F:phosphorelay sensor kinase activity"/>
    <property type="evidence" value="ECO:0007669"/>
    <property type="project" value="InterPro"/>
</dbReference>
<keyword evidence="23" id="KW-0472">Membrane</keyword>
<name>A0A846X8L3_9NOCA</name>
<keyword evidence="13" id="KW-0067">ATP-binding</keyword>
<evidence type="ECO:0000256" key="13">
    <source>
        <dbReference type="ARBA" id="ARBA00022840"/>
    </source>
</evidence>
<evidence type="ECO:0000256" key="22">
    <source>
        <dbReference type="ARBA" id="ARBA00041776"/>
    </source>
</evidence>
<evidence type="ECO:0000313" key="26">
    <source>
        <dbReference type="EMBL" id="NKY31785.1"/>
    </source>
</evidence>
<keyword evidence="19" id="KW-0843">Virulence</keyword>
<dbReference type="GO" id="GO:0004721">
    <property type="term" value="F:phosphoprotein phosphatase activity"/>
    <property type="evidence" value="ECO:0007669"/>
    <property type="project" value="UniProtKB-KW"/>
</dbReference>
<gene>
    <name evidence="26" type="ORF">HGA13_01665</name>
</gene>
<evidence type="ECO:0000256" key="21">
    <source>
        <dbReference type="ARBA" id="ARBA00040454"/>
    </source>
</evidence>
<keyword evidence="12" id="KW-0378">Hydrolase</keyword>
<evidence type="ECO:0000256" key="18">
    <source>
        <dbReference type="ARBA" id="ARBA00023016"/>
    </source>
</evidence>
<proteinExistence type="predicted"/>
<keyword evidence="16 23" id="KW-1133">Transmembrane helix</keyword>
<dbReference type="InterPro" id="IPR003594">
    <property type="entry name" value="HATPase_dom"/>
</dbReference>
<keyword evidence="15" id="KW-0904">Protein phosphatase</keyword>
<dbReference type="Gene3D" id="3.30.565.10">
    <property type="entry name" value="Histidine kinase-like ATPase, C-terminal domain"/>
    <property type="match status" value="1"/>
</dbReference>
<keyword evidence="7" id="KW-0597">Phosphoprotein</keyword>
<keyword evidence="27" id="KW-1185">Reference proteome</keyword>
<dbReference type="PROSITE" id="PS50885">
    <property type="entry name" value="HAMP"/>
    <property type="match status" value="1"/>
</dbReference>
<evidence type="ECO:0000256" key="12">
    <source>
        <dbReference type="ARBA" id="ARBA00022801"/>
    </source>
</evidence>
<keyword evidence="17" id="KW-0902">Two-component regulatory system</keyword>
<protein>
    <recommendedName>
        <fullName evidence="21">Signal transduction histidine-protein kinase/phosphatase MprB</fullName>
        <ecNumber evidence="5">2.7.13.3</ecNumber>
    </recommendedName>
    <alternativeName>
        <fullName evidence="22">Mycobacterial persistence regulator B</fullName>
    </alternativeName>
</protein>
<dbReference type="InterPro" id="IPR036097">
    <property type="entry name" value="HisK_dim/P_sf"/>
</dbReference>
<comment type="catalytic activity">
    <reaction evidence="1">
        <text>ATP + protein L-histidine = ADP + protein N-phospho-L-histidine.</text>
        <dbReference type="EC" id="2.7.13.3"/>
    </reaction>
</comment>
<keyword evidence="6" id="KW-1003">Cell membrane</keyword>
<dbReference type="EMBL" id="JAAXOO010000001">
    <property type="protein sequence ID" value="NKY31785.1"/>
    <property type="molecule type" value="Genomic_DNA"/>
</dbReference>
<evidence type="ECO:0000256" key="6">
    <source>
        <dbReference type="ARBA" id="ARBA00022475"/>
    </source>
</evidence>
<dbReference type="EC" id="2.7.13.3" evidence="5"/>
<dbReference type="Proteomes" id="UP000565715">
    <property type="component" value="Unassembled WGS sequence"/>
</dbReference>
<dbReference type="GO" id="GO:0005524">
    <property type="term" value="F:ATP binding"/>
    <property type="evidence" value="ECO:0007669"/>
    <property type="project" value="UniProtKB-KW"/>
</dbReference>
<keyword evidence="14" id="KW-0460">Magnesium</keyword>
<evidence type="ECO:0000256" key="19">
    <source>
        <dbReference type="ARBA" id="ARBA00023026"/>
    </source>
</evidence>
<evidence type="ECO:0000259" key="24">
    <source>
        <dbReference type="PROSITE" id="PS50109"/>
    </source>
</evidence>
<evidence type="ECO:0000256" key="14">
    <source>
        <dbReference type="ARBA" id="ARBA00022842"/>
    </source>
</evidence>
<evidence type="ECO:0000313" key="27">
    <source>
        <dbReference type="Proteomes" id="UP000565715"/>
    </source>
</evidence>
<sequence length="474" mass="50709">MRNRLVAILVVMAALTVSGLAVPWGVSSATARTQELWFSRYVDAEWFGDLAARAITTGDQSSLMLAMQRYSDLYGDRVIVVDAAGREVANTGVATDDPAVVASLTEARRNRHPRQPPERLHLYGPSAMLVSLPVGSGIRVDGAVLIEASTKTAQRDIRDSYTVIALLSFTAMAVFALVAVLVSRWILGPLWRLSRSLRDLTGSLPRPVAGTVPTVMQRHYRGPPEVRALARSFDTMARAVTESVDAQRQLVADTAHAIRNPLAALAIRLESLERFIPGEGTAAYQRAKYQVDRLAAVLDGLLRLAVAETPTGFAAAHPDADWPSECGVCPVVKDRVEEWRPAFEAAEMTLDLDSSATPDLTAVAIPAQALEQIMDVLLSNSSRYAGPGAHSRVTVEPSATTVRVAVADDGAGVAPKELDQLVNRFFRGASATAGGTGLGLPIAVALANRYGGELAIESVQPRGLRVAVRLPLVQ</sequence>
<keyword evidence="10" id="KW-0547">Nucleotide-binding</keyword>
<dbReference type="PANTHER" id="PTHR44936:SF9">
    <property type="entry name" value="SENSOR PROTEIN CREC"/>
    <property type="match status" value="1"/>
</dbReference>
<evidence type="ECO:0000256" key="16">
    <source>
        <dbReference type="ARBA" id="ARBA00022989"/>
    </source>
</evidence>
<dbReference type="PRINTS" id="PR00344">
    <property type="entry name" value="BCTRLSENSOR"/>
</dbReference>
<evidence type="ECO:0000259" key="25">
    <source>
        <dbReference type="PROSITE" id="PS50885"/>
    </source>
</evidence>
<evidence type="ECO:0000256" key="1">
    <source>
        <dbReference type="ARBA" id="ARBA00000085"/>
    </source>
</evidence>
<keyword evidence="11 26" id="KW-0418">Kinase</keyword>
<accession>A0A846X8L3</accession>
<dbReference type="InterPro" id="IPR036890">
    <property type="entry name" value="HATPase_C_sf"/>
</dbReference>
<dbReference type="Pfam" id="PF02518">
    <property type="entry name" value="HATPase_c"/>
    <property type="match status" value="1"/>
</dbReference>
<keyword evidence="20" id="KW-0464">Manganese</keyword>
<dbReference type="Gene3D" id="1.10.287.130">
    <property type="match status" value="1"/>
</dbReference>
<evidence type="ECO:0000256" key="23">
    <source>
        <dbReference type="SAM" id="Phobius"/>
    </source>
</evidence>
<evidence type="ECO:0000256" key="4">
    <source>
        <dbReference type="ARBA" id="ARBA00004651"/>
    </source>
</evidence>
<feature type="transmembrane region" description="Helical" evidence="23">
    <location>
        <begin position="161"/>
        <end position="187"/>
    </location>
</feature>
<evidence type="ECO:0000256" key="9">
    <source>
        <dbReference type="ARBA" id="ARBA00022692"/>
    </source>
</evidence>
<evidence type="ECO:0000256" key="20">
    <source>
        <dbReference type="ARBA" id="ARBA00023211"/>
    </source>
</evidence>
<dbReference type="GO" id="GO:0005886">
    <property type="term" value="C:plasma membrane"/>
    <property type="evidence" value="ECO:0007669"/>
    <property type="project" value="UniProtKB-SubCell"/>
</dbReference>
<dbReference type="CDD" id="cd00082">
    <property type="entry name" value="HisKA"/>
    <property type="match status" value="1"/>
</dbReference>
<keyword evidence="9 23" id="KW-0812">Transmembrane</keyword>
<reference evidence="26 27" key="1">
    <citation type="submission" date="2020-04" db="EMBL/GenBank/DDBJ databases">
        <title>MicrobeNet Type strains.</title>
        <authorList>
            <person name="Nicholson A.C."/>
        </authorList>
    </citation>
    <scope>NUCLEOTIDE SEQUENCE [LARGE SCALE GENOMIC DNA]</scope>
    <source>
        <strain evidence="26 27">DSM 45078</strain>
    </source>
</reference>
<comment type="caution">
    <text evidence="26">The sequence shown here is derived from an EMBL/GenBank/DDBJ whole genome shotgun (WGS) entry which is preliminary data.</text>
</comment>
<dbReference type="PROSITE" id="PS50109">
    <property type="entry name" value="HIS_KIN"/>
    <property type="match status" value="1"/>
</dbReference>
<dbReference type="SMART" id="SM00387">
    <property type="entry name" value="HATPase_c"/>
    <property type="match status" value="1"/>
</dbReference>
<feature type="domain" description="HAMP" evidence="25">
    <location>
        <begin position="184"/>
        <end position="245"/>
    </location>
</feature>
<evidence type="ECO:0000256" key="17">
    <source>
        <dbReference type="ARBA" id="ARBA00023012"/>
    </source>
</evidence>
<dbReference type="SUPFAM" id="SSF55874">
    <property type="entry name" value="ATPase domain of HSP90 chaperone/DNA topoisomerase II/histidine kinase"/>
    <property type="match status" value="1"/>
</dbReference>
<feature type="domain" description="Histidine kinase" evidence="24">
    <location>
        <begin position="253"/>
        <end position="474"/>
    </location>
</feature>
<dbReference type="SUPFAM" id="SSF47384">
    <property type="entry name" value="Homodimeric domain of signal transducing histidine kinase"/>
    <property type="match status" value="1"/>
</dbReference>
<dbReference type="InterPro" id="IPR005467">
    <property type="entry name" value="His_kinase_dom"/>
</dbReference>
<keyword evidence="8" id="KW-0808">Transferase</keyword>
<evidence type="ECO:0000256" key="11">
    <source>
        <dbReference type="ARBA" id="ARBA00022777"/>
    </source>
</evidence>
<keyword evidence="18" id="KW-0346">Stress response</keyword>
<evidence type="ECO:0000256" key="10">
    <source>
        <dbReference type="ARBA" id="ARBA00022741"/>
    </source>
</evidence>
<dbReference type="AlphaFoldDB" id="A0A846X8L3"/>
<comment type="cofactor">
    <cofactor evidence="3">
        <name>Mg(2+)</name>
        <dbReference type="ChEBI" id="CHEBI:18420"/>
    </cofactor>
</comment>
<dbReference type="SMART" id="SM00388">
    <property type="entry name" value="HisKA"/>
    <property type="match status" value="1"/>
</dbReference>
<dbReference type="SMART" id="SM00304">
    <property type="entry name" value="HAMP"/>
    <property type="match status" value="1"/>
</dbReference>
<evidence type="ECO:0000256" key="5">
    <source>
        <dbReference type="ARBA" id="ARBA00012438"/>
    </source>
</evidence>
<dbReference type="InterPro" id="IPR004358">
    <property type="entry name" value="Sig_transdc_His_kin-like_C"/>
</dbReference>
<comment type="cofactor">
    <cofactor evidence="2">
        <name>Mn(2+)</name>
        <dbReference type="ChEBI" id="CHEBI:29035"/>
    </cofactor>
</comment>
<dbReference type="InterPro" id="IPR050980">
    <property type="entry name" value="2C_sensor_his_kinase"/>
</dbReference>
<evidence type="ECO:0000256" key="3">
    <source>
        <dbReference type="ARBA" id="ARBA00001946"/>
    </source>
</evidence>
<dbReference type="InterPro" id="IPR003660">
    <property type="entry name" value="HAMP_dom"/>
</dbReference>